<reference evidence="1" key="2">
    <citation type="journal article" date="2015" name="Fish Shellfish Immunol.">
        <title>Early steps in the European eel (Anguilla anguilla)-Vibrio vulnificus interaction in the gills: Role of the RtxA13 toxin.</title>
        <authorList>
            <person name="Callol A."/>
            <person name="Pajuelo D."/>
            <person name="Ebbesson L."/>
            <person name="Teles M."/>
            <person name="MacKenzie S."/>
            <person name="Amaro C."/>
        </authorList>
    </citation>
    <scope>NUCLEOTIDE SEQUENCE</scope>
</reference>
<evidence type="ECO:0000313" key="1">
    <source>
        <dbReference type="EMBL" id="JAH78135.1"/>
    </source>
</evidence>
<sequence>MMDNLLLFLFIMYMYERYISMTQLQN</sequence>
<protein>
    <submittedName>
        <fullName evidence="1">Uncharacterized protein</fullName>
    </submittedName>
</protein>
<accession>A0A0E9VL33</accession>
<dbReference type="EMBL" id="GBXM01030442">
    <property type="protein sequence ID" value="JAH78135.1"/>
    <property type="molecule type" value="Transcribed_RNA"/>
</dbReference>
<dbReference type="AlphaFoldDB" id="A0A0E9VL33"/>
<organism evidence="1">
    <name type="scientific">Anguilla anguilla</name>
    <name type="common">European freshwater eel</name>
    <name type="synonym">Muraena anguilla</name>
    <dbReference type="NCBI Taxonomy" id="7936"/>
    <lineage>
        <taxon>Eukaryota</taxon>
        <taxon>Metazoa</taxon>
        <taxon>Chordata</taxon>
        <taxon>Craniata</taxon>
        <taxon>Vertebrata</taxon>
        <taxon>Euteleostomi</taxon>
        <taxon>Actinopterygii</taxon>
        <taxon>Neopterygii</taxon>
        <taxon>Teleostei</taxon>
        <taxon>Anguilliformes</taxon>
        <taxon>Anguillidae</taxon>
        <taxon>Anguilla</taxon>
    </lineage>
</organism>
<proteinExistence type="predicted"/>
<name>A0A0E9VL33_ANGAN</name>
<reference evidence="1" key="1">
    <citation type="submission" date="2014-11" db="EMBL/GenBank/DDBJ databases">
        <authorList>
            <person name="Amaro Gonzalez C."/>
        </authorList>
    </citation>
    <scope>NUCLEOTIDE SEQUENCE</scope>
</reference>